<name>A0A2A6CLV2_PRIPA</name>
<evidence type="ECO:0000313" key="2">
    <source>
        <dbReference type="Proteomes" id="UP000005239"/>
    </source>
</evidence>
<evidence type="ECO:0000313" key="1">
    <source>
        <dbReference type="EnsemblMetazoa" id="PPA45784.1"/>
    </source>
</evidence>
<sequence length="72" mass="8084">MEEQKKRGFALMNKEQLEIVYGKNSPYASEERLETLRSVPKEGVHGHIVRNIRALAEMESFKGRVAAAALIG</sequence>
<dbReference type="EnsemblMetazoa" id="PPA45784.1">
    <property type="protein sequence ID" value="PPA45784.1"/>
    <property type="gene ID" value="WBGene00284153"/>
</dbReference>
<keyword evidence="2" id="KW-1185">Reference proteome</keyword>
<dbReference type="InterPro" id="IPR006954">
    <property type="entry name" value="Mlt-10-like"/>
</dbReference>
<organism evidence="1 2">
    <name type="scientific">Pristionchus pacificus</name>
    <name type="common">Parasitic nematode worm</name>
    <dbReference type="NCBI Taxonomy" id="54126"/>
    <lineage>
        <taxon>Eukaryota</taxon>
        <taxon>Metazoa</taxon>
        <taxon>Ecdysozoa</taxon>
        <taxon>Nematoda</taxon>
        <taxon>Chromadorea</taxon>
        <taxon>Rhabditida</taxon>
        <taxon>Rhabditina</taxon>
        <taxon>Diplogasteromorpha</taxon>
        <taxon>Diplogasteroidea</taxon>
        <taxon>Neodiplogasteridae</taxon>
        <taxon>Pristionchus</taxon>
    </lineage>
</organism>
<dbReference type="Proteomes" id="UP000005239">
    <property type="component" value="Unassembled WGS sequence"/>
</dbReference>
<reference evidence="1" key="2">
    <citation type="submission" date="2022-06" db="UniProtKB">
        <authorList>
            <consortium name="EnsemblMetazoa"/>
        </authorList>
    </citation>
    <scope>IDENTIFICATION</scope>
    <source>
        <strain evidence="1">PS312</strain>
    </source>
</reference>
<gene>
    <name evidence="1" type="primary">WBGene00284153</name>
</gene>
<protein>
    <submittedName>
        <fullName evidence="1">Uncharacterized protein</fullName>
    </submittedName>
</protein>
<accession>A0A8R1V6I6</accession>
<dbReference type="AlphaFoldDB" id="A0A2A6CLV2"/>
<reference evidence="2" key="1">
    <citation type="journal article" date="2008" name="Nat. Genet.">
        <title>The Pristionchus pacificus genome provides a unique perspective on nematode lifestyle and parasitism.</title>
        <authorList>
            <person name="Dieterich C."/>
            <person name="Clifton S.W."/>
            <person name="Schuster L.N."/>
            <person name="Chinwalla A."/>
            <person name="Delehaunty K."/>
            <person name="Dinkelacker I."/>
            <person name="Fulton L."/>
            <person name="Fulton R."/>
            <person name="Godfrey J."/>
            <person name="Minx P."/>
            <person name="Mitreva M."/>
            <person name="Roeseler W."/>
            <person name="Tian H."/>
            <person name="Witte H."/>
            <person name="Yang S.P."/>
            <person name="Wilson R.K."/>
            <person name="Sommer R.J."/>
        </authorList>
    </citation>
    <scope>NUCLEOTIDE SEQUENCE [LARGE SCALE GENOMIC DNA]</scope>
    <source>
        <strain evidence="2">PS312</strain>
    </source>
</reference>
<proteinExistence type="predicted"/>
<accession>A0A2A6CLV2</accession>
<dbReference type="Pfam" id="PF04870">
    <property type="entry name" value="Moulting_cycle"/>
    <property type="match status" value="1"/>
</dbReference>